<evidence type="ECO:0000256" key="2">
    <source>
        <dbReference type="ARBA" id="ARBA00011955"/>
    </source>
</evidence>
<evidence type="ECO:0000256" key="17">
    <source>
        <dbReference type="ARBA" id="ARBA00060485"/>
    </source>
</evidence>
<evidence type="ECO:0000256" key="12">
    <source>
        <dbReference type="ARBA" id="ARBA00023136"/>
    </source>
</evidence>
<comment type="similarity">
    <text evidence="1 18">Belongs to the ApbE family.</text>
</comment>
<organism evidence="20 21">
    <name type="scientific">Pseudomonas fluvialis</name>
    <dbReference type="NCBI Taxonomy" id="1793966"/>
    <lineage>
        <taxon>Bacteria</taxon>
        <taxon>Pseudomonadati</taxon>
        <taxon>Pseudomonadota</taxon>
        <taxon>Gammaproteobacteria</taxon>
        <taxon>Pseudomonadales</taxon>
        <taxon>Pseudomonadaceae</taxon>
        <taxon>Pseudomonas</taxon>
    </lineage>
</organism>
<dbReference type="InterPro" id="IPR024932">
    <property type="entry name" value="ApbE"/>
</dbReference>
<evidence type="ECO:0000256" key="15">
    <source>
        <dbReference type="ARBA" id="ARBA00031306"/>
    </source>
</evidence>
<keyword evidence="7 18" id="KW-0808">Transferase</keyword>
<evidence type="ECO:0000256" key="4">
    <source>
        <dbReference type="ARBA" id="ARBA00022475"/>
    </source>
</evidence>
<accession>A0A7X0ETK1</accession>
<evidence type="ECO:0000313" key="21">
    <source>
        <dbReference type="Proteomes" id="UP000557193"/>
    </source>
</evidence>
<name>A0A7X0ETK1_9PSED</name>
<keyword evidence="10 18" id="KW-0274">FAD</keyword>
<comment type="caution">
    <text evidence="20">The sequence shown here is derived from an EMBL/GenBank/DDBJ whole genome shotgun (WGS) entry which is preliminary data.</text>
</comment>
<dbReference type="Pfam" id="PF02424">
    <property type="entry name" value="ApbE"/>
    <property type="match status" value="1"/>
</dbReference>
<dbReference type="GO" id="GO:0016740">
    <property type="term" value="F:transferase activity"/>
    <property type="evidence" value="ECO:0007669"/>
    <property type="project" value="UniProtKB-UniRule"/>
</dbReference>
<evidence type="ECO:0000256" key="10">
    <source>
        <dbReference type="ARBA" id="ARBA00022827"/>
    </source>
</evidence>
<feature type="binding site" evidence="19">
    <location>
        <position position="311"/>
    </location>
    <ligand>
        <name>Mg(2+)</name>
        <dbReference type="ChEBI" id="CHEBI:18420"/>
    </ligand>
</feature>
<evidence type="ECO:0000256" key="9">
    <source>
        <dbReference type="ARBA" id="ARBA00022729"/>
    </source>
</evidence>
<dbReference type="FunFam" id="3.10.520.10:FF:000001">
    <property type="entry name" value="FAD:protein FMN transferase"/>
    <property type="match status" value="1"/>
</dbReference>
<reference evidence="20 21" key="1">
    <citation type="submission" date="2020-08" db="EMBL/GenBank/DDBJ databases">
        <title>Functional genomics of gut bacteria from endangered species of beetles.</title>
        <authorList>
            <person name="Carlos-Shanley C."/>
        </authorList>
    </citation>
    <scope>NUCLEOTIDE SEQUENCE [LARGE SCALE GENOMIC DNA]</scope>
    <source>
        <strain evidence="20 21">S00202</strain>
    </source>
</reference>
<comment type="subcellular location">
    <subcellularLocation>
        <location evidence="17">Cell inner membrane</location>
        <topology evidence="17">Lipid-anchor</topology>
        <orientation evidence="17">Periplasmic side</orientation>
    </subcellularLocation>
</comment>
<protein>
    <recommendedName>
        <fullName evidence="3 18">FAD:protein FMN transferase</fullName>
        <ecNumber evidence="2 18">2.7.1.180</ecNumber>
    </recommendedName>
    <alternativeName>
        <fullName evidence="15 18">Flavin transferase</fullName>
    </alternativeName>
</protein>
<dbReference type="GO" id="GO:0046872">
    <property type="term" value="F:metal ion binding"/>
    <property type="evidence" value="ECO:0007669"/>
    <property type="project" value="UniProtKB-UniRule"/>
</dbReference>
<dbReference type="SUPFAM" id="SSF143631">
    <property type="entry name" value="ApbE-like"/>
    <property type="match status" value="1"/>
</dbReference>
<dbReference type="EMBL" id="JACHLL010000002">
    <property type="protein sequence ID" value="MBB6340910.1"/>
    <property type="molecule type" value="Genomic_DNA"/>
</dbReference>
<feature type="binding site" evidence="19">
    <location>
        <position position="197"/>
    </location>
    <ligand>
        <name>Mg(2+)</name>
        <dbReference type="ChEBI" id="CHEBI:18420"/>
    </ligand>
</feature>
<dbReference type="Gene3D" id="3.10.520.10">
    <property type="entry name" value="ApbE-like domains"/>
    <property type="match status" value="1"/>
</dbReference>
<dbReference type="EC" id="2.7.1.180" evidence="2 18"/>
<evidence type="ECO:0000256" key="18">
    <source>
        <dbReference type="PIRNR" id="PIRNR006268"/>
    </source>
</evidence>
<dbReference type="PANTHER" id="PTHR30040">
    <property type="entry name" value="THIAMINE BIOSYNTHESIS LIPOPROTEIN APBE"/>
    <property type="match status" value="1"/>
</dbReference>
<dbReference type="GO" id="GO:0005886">
    <property type="term" value="C:plasma membrane"/>
    <property type="evidence" value="ECO:0007669"/>
    <property type="project" value="UniProtKB-SubCell"/>
</dbReference>
<dbReference type="Proteomes" id="UP000557193">
    <property type="component" value="Unassembled WGS sequence"/>
</dbReference>
<keyword evidence="5" id="KW-0997">Cell inner membrane</keyword>
<proteinExistence type="inferred from homology"/>
<evidence type="ECO:0000256" key="16">
    <source>
        <dbReference type="ARBA" id="ARBA00048540"/>
    </source>
</evidence>
<evidence type="ECO:0000256" key="11">
    <source>
        <dbReference type="ARBA" id="ARBA00022842"/>
    </source>
</evidence>
<comment type="catalytic activity">
    <reaction evidence="16 18">
        <text>L-threonyl-[protein] + FAD = FMN-L-threonyl-[protein] + AMP + H(+)</text>
        <dbReference type="Rhea" id="RHEA:36847"/>
        <dbReference type="Rhea" id="RHEA-COMP:11060"/>
        <dbReference type="Rhea" id="RHEA-COMP:11061"/>
        <dbReference type="ChEBI" id="CHEBI:15378"/>
        <dbReference type="ChEBI" id="CHEBI:30013"/>
        <dbReference type="ChEBI" id="CHEBI:57692"/>
        <dbReference type="ChEBI" id="CHEBI:74257"/>
        <dbReference type="ChEBI" id="CHEBI:456215"/>
        <dbReference type="EC" id="2.7.1.180"/>
    </reaction>
</comment>
<keyword evidence="12" id="KW-0472">Membrane</keyword>
<evidence type="ECO:0000256" key="7">
    <source>
        <dbReference type="ARBA" id="ARBA00022679"/>
    </source>
</evidence>
<dbReference type="PIRSF" id="PIRSF006268">
    <property type="entry name" value="ApbE"/>
    <property type="match status" value="1"/>
</dbReference>
<dbReference type="PANTHER" id="PTHR30040:SF2">
    <property type="entry name" value="FAD:PROTEIN FMN TRANSFERASE"/>
    <property type="match status" value="1"/>
</dbReference>
<sequence length="363" mass="39554">MLGIRCSYTAVPARWLRPNTLRSLRHSSQVCPALCLLLASALLAGCGEKIEEFGGPTMGSHYSLKYVPGETTPEPAAIKADVEALLAEVDQQMSTWRADSDLSEFNRLPAGSCRAMPAPVLELVRFGEQLSVGSDGAFDLTLEPLLDLWGFGPHSRGERVPTAEEIAEVRQRTGHHHLRIDGDQLCKDAAVQLDLNSIAAGYTVDRIAARLVEQGVHSYLLDITGEIKAAGHKPDGTPWRIAIEAPRDDQQVAQKVIALDGLGVSTSGDYRNYFEQDGRRYSHTLDPQTGRPISHRLASVTVIDPQALRADGLSTLLMVLGPERGMAYAEREQIAAFFVTREGDGFVTHSSPAFARQFDGDQP</sequence>
<keyword evidence="6 18" id="KW-0285">Flavoprotein</keyword>
<keyword evidence="11 18" id="KW-0460">Magnesium</keyword>
<keyword evidence="8 18" id="KW-0479">Metal-binding</keyword>
<feature type="binding site" evidence="19">
    <location>
        <position position="315"/>
    </location>
    <ligand>
        <name>Mg(2+)</name>
        <dbReference type="ChEBI" id="CHEBI:18420"/>
    </ligand>
</feature>
<evidence type="ECO:0000256" key="6">
    <source>
        <dbReference type="ARBA" id="ARBA00022630"/>
    </source>
</evidence>
<evidence type="ECO:0000256" key="19">
    <source>
        <dbReference type="PIRSR" id="PIRSR006268-2"/>
    </source>
</evidence>
<gene>
    <name evidence="20" type="ORF">HNP49_001067</name>
</gene>
<dbReference type="AlphaFoldDB" id="A0A7X0ETK1"/>
<evidence type="ECO:0000256" key="14">
    <source>
        <dbReference type="ARBA" id="ARBA00023288"/>
    </source>
</evidence>
<evidence type="ECO:0000256" key="8">
    <source>
        <dbReference type="ARBA" id="ARBA00022723"/>
    </source>
</evidence>
<evidence type="ECO:0000256" key="5">
    <source>
        <dbReference type="ARBA" id="ARBA00022519"/>
    </source>
</evidence>
<keyword evidence="9" id="KW-0732">Signal</keyword>
<dbReference type="InterPro" id="IPR003374">
    <property type="entry name" value="ApbE-like_sf"/>
</dbReference>
<keyword evidence="4" id="KW-1003">Cell membrane</keyword>
<keyword evidence="13" id="KW-0564">Palmitate</keyword>
<evidence type="ECO:0000313" key="20">
    <source>
        <dbReference type="EMBL" id="MBB6340910.1"/>
    </source>
</evidence>
<keyword evidence="14 20" id="KW-0449">Lipoprotein</keyword>
<keyword evidence="21" id="KW-1185">Reference proteome</keyword>
<evidence type="ECO:0000256" key="1">
    <source>
        <dbReference type="ARBA" id="ARBA00008282"/>
    </source>
</evidence>
<evidence type="ECO:0000256" key="13">
    <source>
        <dbReference type="ARBA" id="ARBA00023139"/>
    </source>
</evidence>
<comment type="cofactor">
    <cofactor evidence="19">
        <name>Mg(2+)</name>
        <dbReference type="ChEBI" id="CHEBI:18420"/>
    </cofactor>
    <cofactor evidence="19">
        <name>Mn(2+)</name>
        <dbReference type="ChEBI" id="CHEBI:29035"/>
    </cofactor>
    <text evidence="19">Magnesium. Can also use manganese.</text>
</comment>
<evidence type="ECO:0000256" key="3">
    <source>
        <dbReference type="ARBA" id="ARBA00016337"/>
    </source>
</evidence>